<feature type="transmembrane region" description="Helical" evidence="1">
    <location>
        <begin position="45"/>
        <end position="64"/>
    </location>
</feature>
<gene>
    <name evidence="3" type="ORF">JDV76_06175</name>
</gene>
<dbReference type="EMBL" id="JAEIOT010000007">
    <property type="protein sequence ID" value="MBI9000555.1"/>
    <property type="molecule type" value="Genomic_DNA"/>
</dbReference>
<keyword evidence="1" id="KW-0472">Membrane</keyword>
<dbReference type="Proteomes" id="UP000625574">
    <property type="component" value="Unassembled WGS sequence"/>
</dbReference>
<organism evidence="3 4">
    <name type="scientific">Corynebacterium marambiense</name>
    <dbReference type="NCBI Taxonomy" id="2765364"/>
    <lineage>
        <taxon>Bacteria</taxon>
        <taxon>Bacillati</taxon>
        <taxon>Actinomycetota</taxon>
        <taxon>Actinomycetes</taxon>
        <taxon>Mycobacteriales</taxon>
        <taxon>Corynebacteriaceae</taxon>
        <taxon>Corynebacterium</taxon>
    </lineage>
</organism>
<dbReference type="Gene3D" id="1.20.120.1220">
    <property type="match status" value="1"/>
</dbReference>
<feature type="transmembrane region" description="Helical" evidence="1">
    <location>
        <begin position="70"/>
        <end position="99"/>
    </location>
</feature>
<keyword evidence="1" id="KW-1133">Transmembrane helix</keyword>
<evidence type="ECO:0000313" key="4">
    <source>
        <dbReference type="Proteomes" id="UP000625574"/>
    </source>
</evidence>
<keyword evidence="1" id="KW-0812">Transmembrane</keyword>
<dbReference type="InterPro" id="IPR000045">
    <property type="entry name" value="Prepilin_IV_endopep_pep"/>
</dbReference>
<accession>A0ABS0VUW3</accession>
<feature type="domain" description="Prepilin type IV endopeptidase peptidase" evidence="2">
    <location>
        <begin position="2"/>
        <end position="93"/>
    </location>
</feature>
<protein>
    <submittedName>
        <fullName evidence="3">Prepilin peptidase</fullName>
    </submittedName>
</protein>
<evidence type="ECO:0000259" key="2">
    <source>
        <dbReference type="Pfam" id="PF01478"/>
    </source>
</evidence>
<proteinExistence type="predicted"/>
<sequence length="130" mass="13127">MCLLVWFDVRHSRLPDGLTLPPAVSTILVTCWFAPGYVVPGLAWFLIYLLLAGATGGGIGGGDIKLAVPLGILATVTGGITGGLLAAMVSGVLTSVVLLVRRRTSIPHGPAMITGTLIVVIAAVSGGAVP</sequence>
<evidence type="ECO:0000313" key="3">
    <source>
        <dbReference type="EMBL" id="MBI9000555.1"/>
    </source>
</evidence>
<keyword evidence="4" id="KW-1185">Reference proteome</keyword>
<feature type="transmembrane region" description="Helical" evidence="1">
    <location>
        <begin position="111"/>
        <end position="129"/>
    </location>
</feature>
<reference evidence="3 4" key="1">
    <citation type="submission" date="2020-12" db="EMBL/GenBank/DDBJ databases">
        <title>Genome public.</title>
        <authorList>
            <person name="Sun Q."/>
        </authorList>
    </citation>
    <scope>NUCLEOTIDE SEQUENCE [LARGE SCALE GENOMIC DNA]</scope>
    <source>
        <strain evidence="3 4">CCM 8864</strain>
    </source>
</reference>
<comment type="caution">
    <text evidence="3">The sequence shown here is derived from an EMBL/GenBank/DDBJ whole genome shotgun (WGS) entry which is preliminary data.</text>
</comment>
<evidence type="ECO:0000256" key="1">
    <source>
        <dbReference type="SAM" id="Phobius"/>
    </source>
</evidence>
<name>A0ABS0VUW3_9CORY</name>
<dbReference type="Pfam" id="PF01478">
    <property type="entry name" value="Peptidase_A24"/>
    <property type="match status" value="1"/>
</dbReference>